<evidence type="ECO:0000256" key="1">
    <source>
        <dbReference type="SAM" id="Phobius"/>
    </source>
</evidence>
<reference evidence="3" key="1">
    <citation type="submission" date="2021-02" db="EMBL/GenBank/DDBJ databases">
        <authorList>
            <person name="Steward A R."/>
        </authorList>
    </citation>
    <scope>NUCLEOTIDE SEQUENCE</scope>
</reference>
<name>A0A821RRW3_9NEOP</name>
<keyword evidence="1" id="KW-0812">Transmembrane</keyword>
<evidence type="ECO:0000313" key="4">
    <source>
        <dbReference type="Proteomes" id="UP000663880"/>
    </source>
</evidence>
<feature type="transmembrane region" description="Helical" evidence="1">
    <location>
        <begin position="101"/>
        <end position="126"/>
    </location>
</feature>
<dbReference type="PANTHER" id="PTHR36692">
    <property type="entry name" value="PROTEIN SNAKESKIN"/>
    <property type="match status" value="1"/>
</dbReference>
<organism evidence="3 4">
    <name type="scientific">Pieris macdunnoughi</name>
    <dbReference type="NCBI Taxonomy" id="345717"/>
    <lineage>
        <taxon>Eukaryota</taxon>
        <taxon>Metazoa</taxon>
        <taxon>Ecdysozoa</taxon>
        <taxon>Arthropoda</taxon>
        <taxon>Hexapoda</taxon>
        <taxon>Insecta</taxon>
        <taxon>Pterygota</taxon>
        <taxon>Neoptera</taxon>
        <taxon>Endopterygota</taxon>
        <taxon>Lepidoptera</taxon>
        <taxon>Glossata</taxon>
        <taxon>Ditrysia</taxon>
        <taxon>Papilionoidea</taxon>
        <taxon>Pieridae</taxon>
        <taxon>Pierinae</taxon>
        <taxon>Pieris</taxon>
    </lineage>
</organism>
<keyword evidence="4" id="KW-1185">Reference proteome</keyword>
<dbReference type="InterPro" id="IPR056677">
    <property type="entry name" value="DUF7775"/>
</dbReference>
<feature type="transmembrane region" description="Helical" evidence="1">
    <location>
        <begin position="66"/>
        <end position="89"/>
    </location>
</feature>
<dbReference type="Pfam" id="PF24985">
    <property type="entry name" value="DUF7775"/>
    <property type="match status" value="1"/>
</dbReference>
<accession>A0A821RRW3</accession>
<keyword evidence="1" id="KW-1133">Transmembrane helix</keyword>
<dbReference type="AlphaFoldDB" id="A0A821RRW3"/>
<sequence length="142" mass="15260">MLIPTCLIKFLELSLTIACLTLHHYSYDLTDIPTLMLCSGTYVGYVVVLSGEIVGEAVSATADAYIDAWWSAIGGVLFGACGALTLHGWRDVPFCQRKNYAQTYAVCSLAVAALMTIDALIALCSAQKDDVSTRSKSTRRAA</sequence>
<protein>
    <recommendedName>
        <fullName evidence="2">DUF7775 domain-containing protein</fullName>
    </recommendedName>
</protein>
<proteinExistence type="predicted"/>
<dbReference type="PANTHER" id="PTHR36692:SF2">
    <property type="entry name" value="GEO12064P1"/>
    <property type="match status" value="1"/>
</dbReference>
<feature type="transmembrane region" description="Helical" evidence="1">
    <location>
        <begin position="32"/>
        <end position="54"/>
    </location>
</feature>
<evidence type="ECO:0000313" key="3">
    <source>
        <dbReference type="EMBL" id="CAF4845912.1"/>
    </source>
</evidence>
<evidence type="ECO:0000259" key="2">
    <source>
        <dbReference type="Pfam" id="PF24985"/>
    </source>
</evidence>
<dbReference type="Proteomes" id="UP000663880">
    <property type="component" value="Unassembled WGS sequence"/>
</dbReference>
<dbReference type="InterPro" id="IPR038976">
    <property type="entry name" value="Ssk"/>
</dbReference>
<comment type="caution">
    <text evidence="3">The sequence shown here is derived from an EMBL/GenBank/DDBJ whole genome shotgun (WGS) entry which is preliminary data.</text>
</comment>
<feature type="domain" description="DUF7775" evidence="2">
    <location>
        <begin position="7"/>
        <end position="89"/>
    </location>
</feature>
<dbReference type="OrthoDB" id="7470764at2759"/>
<dbReference type="GO" id="GO:0019991">
    <property type="term" value="P:septate junction assembly"/>
    <property type="evidence" value="ECO:0007669"/>
    <property type="project" value="InterPro"/>
</dbReference>
<dbReference type="GO" id="GO:0005886">
    <property type="term" value="C:plasma membrane"/>
    <property type="evidence" value="ECO:0007669"/>
    <property type="project" value="TreeGrafter"/>
</dbReference>
<keyword evidence="1" id="KW-0472">Membrane</keyword>
<dbReference type="EMBL" id="CAJOBZ010000014">
    <property type="protein sequence ID" value="CAF4845912.1"/>
    <property type="molecule type" value="Genomic_DNA"/>
</dbReference>
<gene>
    <name evidence="3" type="ORF">PMACD_LOCUS6634</name>
</gene>